<sequence length="205" mass="22805">MNPQTTSVKNLGIVLFHNFETLDVFGPLEMFGMLPNQLNSILISEHKGLVKSAQGQSVLSDYSWQEAPHLHLLLIPGGIGTRTEIHNEQLIYWLQHRCEQAEMILSVCTGAALLAKAGVLDGHRATTNKLAFDWVSKQGQDVQWIKKARWVDDGKIITSSGISAGIDMSLYAISRLFGESVRDDIAKRAEYNLNTDPNNDPFMIV</sequence>
<dbReference type="STRING" id="39962.Lmor_3021"/>
<dbReference type="Pfam" id="PF01965">
    <property type="entry name" value="DJ-1_PfpI"/>
    <property type="match status" value="1"/>
</dbReference>
<dbReference type="OrthoDB" id="9803764at2"/>
<gene>
    <name evidence="2" type="ORF">Lmor_3021</name>
    <name evidence="3" type="ORF">NCTC12239_02436</name>
</gene>
<evidence type="ECO:0000259" key="1">
    <source>
        <dbReference type="Pfam" id="PF01965"/>
    </source>
</evidence>
<dbReference type="PANTHER" id="PTHR43130:SF15">
    <property type="entry name" value="THIJ_PFPI FAMILY PROTEIN (AFU_ORTHOLOGUE AFUA_5G14240)"/>
    <property type="match status" value="1"/>
</dbReference>
<evidence type="ECO:0000313" key="4">
    <source>
        <dbReference type="Proteomes" id="UP000054985"/>
    </source>
</evidence>
<reference evidence="3 5" key="2">
    <citation type="submission" date="2018-06" db="EMBL/GenBank/DDBJ databases">
        <authorList>
            <consortium name="Pathogen Informatics"/>
            <person name="Doyle S."/>
        </authorList>
    </citation>
    <scope>NUCLEOTIDE SEQUENCE [LARGE SCALE GENOMIC DNA]</scope>
    <source>
        <strain evidence="3 5">NCTC12239</strain>
    </source>
</reference>
<dbReference type="AlphaFoldDB" id="A0A378K6M7"/>
<evidence type="ECO:0000313" key="5">
    <source>
        <dbReference type="Proteomes" id="UP000254040"/>
    </source>
</evidence>
<dbReference type="CDD" id="cd03139">
    <property type="entry name" value="GATase1_PfpI_2"/>
    <property type="match status" value="1"/>
</dbReference>
<keyword evidence="4" id="KW-1185">Reference proteome</keyword>
<evidence type="ECO:0000313" key="3">
    <source>
        <dbReference type="EMBL" id="STX63491.1"/>
    </source>
</evidence>
<evidence type="ECO:0000313" key="2">
    <source>
        <dbReference type="EMBL" id="KTD30914.1"/>
    </source>
</evidence>
<accession>A0A378K6M7</accession>
<dbReference type="InterPro" id="IPR029062">
    <property type="entry name" value="Class_I_gatase-like"/>
</dbReference>
<proteinExistence type="predicted"/>
<dbReference type="SUPFAM" id="SSF52317">
    <property type="entry name" value="Class I glutamine amidotransferase-like"/>
    <property type="match status" value="1"/>
</dbReference>
<dbReference type="InterPro" id="IPR002818">
    <property type="entry name" value="DJ-1/PfpI"/>
</dbReference>
<dbReference type="EMBL" id="LNYN01000042">
    <property type="protein sequence ID" value="KTD30914.1"/>
    <property type="molecule type" value="Genomic_DNA"/>
</dbReference>
<dbReference type="Proteomes" id="UP000254040">
    <property type="component" value="Unassembled WGS sequence"/>
</dbReference>
<reference evidence="2 4" key="1">
    <citation type="submission" date="2015-11" db="EMBL/GenBank/DDBJ databases">
        <title>Genomic analysis of 38 Legionella species identifies large and diverse effector repertoires.</title>
        <authorList>
            <person name="Burstein D."/>
            <person name="Amaro F."/>
            <person name="Zusman T."/>
            <person name="Lifshitz Z."/>
            <person name="Cohen O."/>
            <person name="Gilbert J.A."/>
            <person name="Pupko T."/>
            <person name="Shuman H.A."/>
            <person name="Segal G."/>
        </authorList>
    </citation>
    <scope>NUCLEOTIDE SEQUENCE [LARGE SCALE GENOMIC DNA]</scope>
    <source>
        <strain evidence="2 4">ATCC 43877</strain>
    </source>
</reference>
<name>A0A378K6M7_9GAMM</name>
<dbReference type="Proteomes" id="UP000054985">
    <property type="component" value="Unassembled WGS sequence"/>
</dbReference>
<dbReference type="Gene3D" id="3.40.50.880">
    <property type="match status" value="1"/>
</dbReference>
<feature type="domain" description="DJ-1/PfpI" evidence="1">
    <location>
        <begin position="13"/>
        <end position="171"/>
    </location>
</feature>
<dbReference type="PANTHER" id="PTHR43130">
    <property type="entry name" value="ARAC-FAMILY TRANSCRIPTIONAL REGULATOR"/>
    <property type="match status" value="1"/>
</dbReference>
<dbReference type="EMBL" id="UGOG01000001">
    <property type="protein sequence ID" value="STX63491.1"/>
    <property type="molecule type" value="Genomic_DNA"/>
</dbReference>
<dbReference type="InterPro" id="IPR052158">
    <property type="entry name" value="INH-QAR"/>
</dbReference>
<protein>
    <submittedName>
        <fullName evidence="2 3">ThiJ/PfpI family</fullName>
    </submittedName>
</protein>
<organism evidence="3 5">
    <name type="scientific">Legionella moravica</name>
    <dbReference type="NCBI Taxonomy" id="39962"/>
    <lineage>
        <taxon>Bacteria</taxon>
        <taxon>Pseudomonadati</taxon>
        <taxon>Pseudomonadota</taxon>
        <taxon>Gammaproteobacteria</taxon>
        <taxon>Legionellales</taxon>
        <taxon>Legionellaceae</taxon>
        <taxon>Legionella</taxon>
    </lineage>
</organism>
<dbReference type="RefSeq" id="WP_028384747.1">
    <property type="nucleotide sequence ID" value="NZ_CAAAJG010000028.1"/>
</dbReference>